<dbReference type="PANTHER" id="PTHR31225:SF252">
    <property type="entry name" value="TERPENE SYNTHASE 12-RELATED"/>
    <property type="match status" value="1"/>
</dbReference>
<dbReference type="SFLD" id="SFLDG01019">
    <property type="entry name" value="Terpene_Cyclase_Like_1_C_Termi"/>
    <property type="match status" value="1"/>
</dbReference>
<dbReference type="Pfam" id="PF01397">
    <property type="entry name" value="Terpene_synth"/>
    <property type="match status" value="1"/>
</dbReference>
<dbReference type="FunFam" id="1.50.10.130:FF:000001">
    <property type="entry name" value="Isoprene synthase, chloroplastic"/>
    <property type="match status" value="1"/>
</dbReference>
<dbReference type="Proteomes" id="UP000228380">
    <property type="component" value="Chromosome 11"/>
</dbReference>
<evidence type="ECO:0000256" key="1">
    <source>
        <dbReference type="ARBA" id="ARBA00001946"/>
    </source>
</evidence>
<dbReference type="Gene3D" id="1.10.600.10">
    <property type="entry name" value="Farnesyl Diphosphate Synthase"/>
    <property type="match status" value="1"/>
</dbReference>
<keyword evidence="2" id="KW-0479">Metal-binding</keyword>
<evidence type="ECO:0000313" key="7">
    <source>
        <dbReference type="RefSeq" id="XP_038987778.1"/>
    </source>
</evidence>
<dbReference type="InterPro" id="IPR044814">
    <property type="entry name" value="Terpene_cyclase_plant_C1"/>
</dbReference>
<dbReference type="GO" id="GO:0010333">
    <property type="term" value="F:terpene synthase activity"/>
    <property type="evidence" value="ECO:0007669"/>
    <property type="project" value="InterPro"/>
</dbReference>
<dbReference type="InterPro" id="IPR034741">
    <property type="entry name" value="Terpene_cyclase-like_1_C"/>
</dbReference>
<protein>
    <submittedName>
        <fullName evidence="7">Alpha-terpineol synthase, chloroplastic-like isoform X1</fullName>
    </submittedName>
</protein>
<reference evidence="6" key="1">
    <citation type="journal article" date="2019" name="Nat. Commun.">
        <title>Genome-wide association mapping of date palm fruit traits.</title>
        <authorList>
            <person name="Hazzouri K.M."/>
            <person name="Gros-Balthazard M."/>
            <person name="Flowers J.M."/>
            <person name="Copetti D."/>
            <person name="Lemansour A."/>
            <person name="Lebrun M."/>
            <person name="Masmoudi K."/>
            <person name="Ferrand S."/>
            <person name="Dhar M.I."/>
            <person name="Fresquez Z.A."/>
            <person name="Rosas U."/>
            <person name="Zhang J."/>
            <person name="Talag J."/>
            <person name="Lee S."/>
            <person name="Kudrna D."/>
            <person name="Powell R.F."/>
            <person name="Leitch I.J."/>
            <person name="Krueger R.R."/>
            <person name="Wing R.A."/>
            <person name="Amiri K.M.A."/>
            <person name="Purugganan M.D."/>
        </authorList>
    </citation>
    <scope>NUCLEOTIDE SEQUENCE [LARGE SCALE GENOMIC DNA]</scope>
    <source>
        <strain evidence="6">cv. Khalas</strain>
    </source>
</reference>
<feature type="domain" description="Terpene synthase metal-binding" evidence="5">
    <location>
        <begin position="270"/>
        <end position="509"/>
    </location>
</feature>
<dbReference type="GO" id="GO:0000287">
    <property type="term" value="F:magnesium ion binding"/>
    <property type="evidence" value="ECO:0007669"/>
    <property type="project" value="InterPro"/>
</dbReference>
<name>A0A8B9AVB1_PHODC</name>
<dbReference type="InterPro" id="IPR050148">
    <property type="entry name" value="Terpene_synthase-like"/>
</dbReference>
<dbReference type="AlphaFoldDB" id="A0A8B9AVB1"/>
<dbReference type="InterPro" id="IPR008949">
    <property type="entry name" value="Isoprenoid_synthase_dom_sf"/>
</dbReference>
<evidence type="ECO:0000313" key="6">
    <source>
        <dbReference type="Proteomes" id="UP000228380"/>
    </source>
</evidence>
<dbReference type="CDD" id="cd00684">
    <property type="entry name" value="Terpene_cyclase_plant_C1"/>
    <property type="match status" value="1"/>
</dbReference>
<dbReference type="KEGG" id="pda:120112427"/>
<dbReference type="PANTHER" id="PTHR31225">
    <property type="entry name" value="OS04G0344100 PROTEIN-RELATED"/>
    <property type="match status" value="1"/>
</dbReference>
<dbReference type="Gene3D" id="1.50.10.130">
    <property type="entry name" value="Terpene synthase, N-terminal domain"/>
    <property type="match status" value="1"/>
</dbReference>
<proteinExistence type="predicted"/>
<evidence type="ECO:0000256" key="3">
    <source>
        <dbReference type="ARBA" id="ARBA00022842"/>
    </source>
</evidence>
<dbReference type="RefSeq" id="XP_038987778.1">
    <property type="nucleotide sequence ID" value="XM_039131850.1"/>
</dbReference>
<dbReference type="InterPro" id="IPR001906">
    <property type="entry name" value="Terpene_synth_N"/>
</dbReference>
<dbReference type="OrthoDB" id="1936865at2759"/>
<sequence>MALSTCFASTACHAGSKGWVVASQVRSQPTTRRSANYQPSSWDYDSLQSLRGGDLNGTHTTHLEKLKENTRHLLSKEAEPVARLKLVDVLQRLGVGYHFEEEIKDALGSMPIERANTLFKDDIHSMSLLFRLLREHGFPVSPDIFSSLKEENGNFKASLLRDTQALLSLHEASYLAFEGETLLDEARIFTTKYLSDLKLQMDPHLKGKVSLSLDLPLHWRTPRLEARWHIDQYERDGNMDHMLLQFAKVDFNTVQSIHQSEIRKLTRWWKDVGLGDKLSFARDRLIEYFFFATGIVFEPHLGYCREELTKAFALVAIIDDFYDIYGTPEELNLFTNAVQRWDSNAMEGFPEYMKILYSALYNTTNEVADHIHREEGWDALPYLRKAWEDLFNAFLTEAKWHYNGYKPALEEYLNNARMSVSGCVLLVHASLLSTQRLTKEALQCLKTYPSLFLSSSEIFRLCNDLATSSAELERGDTPTSIQCYMQDNGVSEAVARNGIQDLIINSWKKLNKEAVDCHPLPRYIANAAINLGRISHCTYHKGDGLGAPDQEKKNMIKSLFFDPVALKGGQDSLGLLDDRFVVSNV</sequence>
<reference evidence="7" key="2">
    <citation type="submission" date="2025-08" db="UniProtKB">
        <authorList>
            <consortium name="RefSeq"/>
        </authorList>
    </citation>
    <scope>IDENTIFICATION</scope>
    <source>
        <tissue evidence="7">Young leaves</tissue>
    </source>
</reference>
<dbReference type="SUPFAM" id="SSF48576">
    <property type="entry name" value="Terpenoid synthases"/>
    <property type="match status" value="1"/>
</dbReference>
<dbReference type="Pfam" id="PF03936">
    <property type="entry name" value="Terpene_synth_C"/>
    <property type="match status" value="1"/>
</dbReference>
<gene>
    <name evidence="7" type="primary">LOC120112427</name>
</gene>
<dbReference type="FunFam" id="1.10.600.10:FF:000007">
    <property type="entry name" value="Isoprene synthase, chloroplastic"/>
    <property type="match status" value="1"/>
</dbReference>
<dbReference type="InterPro" id="IPR005630">
    <property type="entry name" value="Terpene_synthase_metal-bd"/>
</dbReference>
<dbReference type="GO" id="GO:0016102">
    <property type="term" value="P:diterpenoid biosynthetic process"/>
    <property type="evidence" value="ECO:0007669"/>
    <property type="project" value="InterPro"/>
</dbReference>
<evidence type="ECO:0000259" key="4">
    <source>
        <dbReference type="Pfam" id="PF01397"/>
    </source>
</evidence>
<dbReference type="InterPro" id="IPR008930">
    <property type="entry name" value="Terpenoid_cyclase/PrenylTrfase"/>
</dbReference>
<feature type="domain" description="Terpene synthase N-terminal" evidence="4">
    <location>
        <begin position="42"/>
        <end position="212"/>
    </location>
</feature>
<dbReference type="SUPFAM" id="SSF48239">
    <property type="entry name" value="Terpenoid cyclases/Protein prenyltransferases"/>
    <property type="match status" value="1"/>
</dbReference>
<evidence type="ECO:0000256" key="2">
    <source>
        <dbReference type="ARBA" id="ARBA00022723"/>
    </source>
</evidence>
<dbReference type="InterPro" id="IPR036965">
    <property type="entry name" value="Terpene_synth_N_sf"/>
</dbReference>
<comment type="cofactor">
    <cofactor evidence="1">
        <name>Mg(2+)</name>
        <dbReference type="ChEBI" id="CHEBI:18420"/>
    </cofactor>
</comment>
<dbReference type="SFLD" id="SFLDS00005">
    <property type="entry name" value="Isoprenoid_Synthase_Type_I"/>
    <property type="match status" value="1"/>
</dbReference>
<evidence type="ECO:0000259" key="5">
    <source>
        <dbReference type="Pfam" id="PF03936"/>
    </source>
</evidence>
<keyword evidence="6" id="KW-1185">Reference proteome</keyword>
<dbReference type="GeneID" id="120112427"/>
<keyword evidence="3" id="KW-0460">Magnesium</keyword>
<accession>A0A8B9AVB1</accession>
<organism evidence="6 7">
    <name type="scientific">Phoenix dactylifera</name>
    <name type="common">Date palm</name>
    <dbReference type="NCBI Taxonomy" id="42345"/>
    <lineage>
        <taxon>Eukaryota</taxon>
        <taxon>Viridiplantae</taxon>
        <taxon>Streptophyta</taxon>
        <taxon>Embryophyta</taxon>
        <taxon>Tracheophyta</taxon>
        <taxon>Spermatophyta</taxon>
        <taxon>Magnoliopsida</taxon>
        <taxon>Liliopsida</taxon>
        <taxon>Arecaceae</taxon>
        <taxon>Coryphoideae</taxon>
        <taxon>Phoeniceae</taxon>
        <taxon>Phoenix</taxon>
    </lineage>
</organism>